<dbReference type="RefSeq" id="WP_006735507.1">
    <property type="nucleotide sequence ID" value="NZ_CABKQA010000002.1"/>
</dbReference>
<dbReference type="Proteomes" id="UP000501676">
    <property type="component" value="Chromosome"/>
</dbReference>
<dbReference type="CDD" id="cd09756">
    <property type="entry name" value="Cas5_I-E"/>
    <property type="match status" value="1"/>
</dbReference>
<dbReference type="InterPro" id="IPR013422">
    <property type="entry name" value="CRISPR-assoc_prot_Cas5_N"/>
</dbReference>
<dbReference type="GO" id="GO:0003723">
    <property type="term" value="F:RNA binding"/>
    <property type="evidence" value="ECO:0007669"/>
    <property type="project" value="InterPro"/>
</dbReference>
<dbReference type="Gene3D" id="3.30.70.2660">
    <property type="match status" value="1"/>
</dbReference>
<keyword evidence="1" id="KW-0051">Antiviral defense</keyword>
<accession>A0A6G7B869</accession>
<sequence length="245" mass="28410">MKTILLKLKGPMQSWGTSSHFETRTTDYYPSKSAVIGIIAASFGYKRDNDEKIQKLNELNFAIRIDQPGVLAKDYHIATKYKVNIDKKYKISVAFDRNYVTNRYYMEDAIFVVAISHADDQWIDSIYHALQNPYFTPFMGRRSCPLPADFIITVTNKDALDALQNLEWQAAKWYKRKHQNYCADIYADKDLNLQGIATTRNDRVVSFSQKERKFGPRFETRTSKDFTNGRNDASNSNSLDFYESI</sequence>
<dbReference type="InterPro" id="IPR021124">
    <property type="entry name" value="CRISPR-assoc_prot_Cas5"/>
</dbReference>
<evidence type="ECO:0000313" key="2">
    <source>
        <dbReference type="EMBL" id="QIH23519.1"/>
    </source>
</evidence>
<protein>
    <submittedName>
        <fullName evidence="2">Type I-E CRISPR-associated protein Cas5/CasD</fullName>
    </submittedName>
</protein>
<dbReference type="GO" id="GO:0043571">
    <property type="term" value="P:maintenance of CRISPR repeat elements"/>
    <property type="evidence" value="ECO:0007669"/>
    <property type="project" value="InterPro"/>
</dbReference>
<dbReference type="Pfam" id="PF09704">
    <property type="entry name" value="Cas_Cas5d"/>
    <property type="match status" value="1"/>
</dbReference>
<dbReference type="GO" id="GO:0051607">
    <property type="term" value="P:defense response to virus"/>
    <property type="evidence" value="ECO:0007669"/>
    <property type="project" value="UniProtKB-KW"/>
</dbReference>
<gene>
    <name evidence="2" type="primary">cas5e</name>
    <name evidence="2" type="ORF">G6Z83_02000</name>
</gene>
<name>A0A6G7B869_9LACO</name>
<dbReference type="InterPro" id="IPR010147">
    <property type="entry name" value="CRISPR-assoc_prot_CasD"/>
</dbReference>
<dbReference type="NCBIfam" id="TIGR02593">
    <property type="entry name" value="CRISPR_cas5"/>
    <property type="match status" value="1"/>
</dbReference>
<evidence type="ECO:0000313" key="3">
    <source>
        <dbReference type="Proteomes" id="UP000501676"/>
    </source>
</evidence>
<dbReference type="EMBL" id="CP049228">
    <property type="protein sequence ID" value="QIH23519.1"/>
    <property type="molecule type" value="Genomic_DNA"/>
</dbReference>
<organism evidence="2 3">
    <name type="scientific">Lactobacillus iners</name>
    <dbReference type="NCBI Taxonomy" id="147802"/>
    <lineage>
        <taxon>Bacteria</taxon>
        <taxon>Bacillati</taxon>
        <taxon>Bacillota</taxon>
        <taxon>Bacilli</taxon>
        <taxon>Lactobacillales</taxon>
        <taxon>Lactobacillaceae</taxon>
        <taxon>Lactobacillus</taxon>
    </lineage>
</organism>
<proteinExistence type="predicted"/>
<evidence type="ECO:0000256" key="1">
    <source>
        <dbReference type="ARBA" id="ARBA00023118"/>
    </source>
</evidence>
<dbReference type="AlphaFoldDB" id="A0A6G7B869"/>
<dbReference type="NCBIfam" id="TIGR01868">
    <property type="entry name" value="casD_Cas5e"/>
    <property type="match status" value="1"/>
</dbReference>
<reference evidence="2 3" key="1">
    <citation type="submission" date="2020-02" db="EMBL/GenBank/DDBJ databases">
        <title>Complete genome sequences of six Lactobacillus iners strains isolated from the human vagina.</title>
        <authorList>
            <person name="France M.T."/>
            <person name="Rutt L."/>
            <person name="Narina S."/>
            <person name="Arbaugh S."/>
            <person name="Humphrys M.S."/>
            <person name="Ma B."/>
            <person name="Hayward M.R."/>
            <person name="Relman D."/>
            <person name="Kwon D.S."/>
            <person name="Ravel J."/>
        </authorList>
    </citation>
    <scope>NUCLEOTIDE SEQUENCE [LARGE SCALE GENOMIC DNA]</scope>
    <source>
        <strain evidence="2 3">C0210C1</strain>
    </source>
</reference>